<dbReference type="CTD" id="36375161"/>
<reference evidence="3" key="2">
    <citation type="submission" date="2020-12" db="UniProtKB">
        <authorList>
            <consortium name="WormBaseParasite"/>
        </authorList>
    </citation>
    <scope>IDENTIFICATION</scope>
</reference>
<protein>
    <submittedName>
        <fullName evidence="1 3">Uncharacterized protein</fullName>
    </submittedName>
</protein>
<reference evidence="1 2" key="1">
    <citation type="submission" date="2014-09" db="EMBL/GenBank/DDBJ databases">
        <authorList>
            <person name="Martin A.A."/>
        </authorList>
    </citation>
    <scope>NUCLEOTIDE SEQUENCE</scope>
    <source>
        <strain evidence="2">ED321</strain>
        <strain evidence="1">ED321 Heterogonic</strain>
    </source>
</reference>
<dbReference type="WormBase" id="SRAE_1000106500">
    <property type="protein sequence ID" value="SRP02268"/>
    <property type="gene ID" value="WBGene00257666"/>
</dbReference>
<name>A0A090KZE7_STRRB</name>
<sequence>MEKNMLKSGDFNYLADKVTVGLICDLDADLLFLDLEVELLLFDDFELLLLLDDLLFLDLLVFDKLPDNEHSSDLMRRFLLILIKRNTATAAAIRTTKATTATTINVVLSVYITVSAALPFINSFSLSKLKDVVNLVPYTVS</sequence>
<dbReference type="EMBL" id="LN609528">
    <property type="protein sequence ID" value="CEF62796.1"/>
    <property type="molecule type" value="Genomic_DNA"/>
</dbReference>
<evidence type="ECO:0000313" key="4">
    <source>
        <dbReference type="WormBase" id="SRAE_1000106500"/>
    </source>
</evidence>
<dbReference type="WBParaSite" id="SRAE_1000106500.1">
    <property type="protein sequence ID" value="SRAE_1000106500.1"/>
    <property type="gene ID" value="WBGene00257666"/>
</dbReference>
<dbReference type="RefSeq" id="XP_024501998.1">
    <property type="nucleotide sequence ID" value="XM_024647973.1"/>
</dbReference>
<keyword evidence="2" id="KW-1185">Reference proteome</keyword>
<evidence type="ECO:0000313" key="2">
    <source>
        <dbReference type="Proteomes" id="UP000035682"/>
    </source>
</evidence>
<evidence type="ECO:0000313" key="1">
    <source>
        <dbReference type="EMBL" id="CEF62796.1"/>
    </source>
</evidence>
<dbReference type="GeneID" id="36375161"/>
<organism evidence="1">
    <name type="scientific">Strongyloides ratti</name>
    <name type="common">Parasitic roundworm</name>
    <dbReference type="NCBI Taxonomy" id="34506"/>
    <lineage>
        <taxon>Eukaryota</taxon>
        <taxon>Metazoa</taxon>
        <taxon>Ecdysozoa</taxon>
        <taxon>Nematoda</taxon>
        <taxon>Chromadorea</taxon>
        <taxon>Rhabditida</taxon>
        <taxon>Tylenchina</taxon>
        <taxon>Panagrolaimomorpha</taxon>
        <taxon>Strongyloidoidea</taxon>
        <taxon>Strongyloididae</taxon>
        <taxon>Strongyloides</taxon>
    </lineage>
</organism>
<evidence type="ECO:0000313" key="3">
    <source>
        <dbReference type="WBParaSite" id="SRAE_1000106500.1"/>
    </source>
</evidence>
<dbReference type="AlphaFoldDB" id="A0A090KZE7"/>
<accession>A0A090KZE7</accession>
<gene>
    <name evidence="1 3 4" type="ORF">SRAE_1000106500</name>
</gene>
<dbReference type="Proteomes" id="UP000035682">
    <property type="component" value="Unplaced"/>
</dbReference>
<proteinExistence type="predicted"/>